<evidence type="ECO:0000313" key="15">
    <source>
        <dbReference type="EMBL" id="KAK6617263.1"/>
    </source>
</evidence>
<keyword evidence="4" id="KW-0050">Antiport</keyword>
<keyword evidence="10 13" id="KW-0472">Membrane</keyword>
<evidence type="ECO:0000256" key="11">
    <source>
        <dbReference type="ARBA" id="ARBA00023242"/>
    </source>
</evidence>
<evidence type="ECO:0000259" key="14">
    <source>
        <dbReference type="Pfam" id="PF01545"/>
    </source>
</evidence>
<dbReference type="SUPFAM" id="SSF46955">
    <property type="entry name" value="Putative DNA-binding domain"/>
    <property type="match status" value="1"/>
</dbReference>
<evidence type="ECO:0000256" key="2">
    <source>
        <dbReference type="ARBA" id="ARBA00004141"/>
    </source>
</evidence>
<keyword evidence="9" id="KW-0406">Ion transport</keyword>
<name>A0AAN8SBN2_POLSC</name>
<comment type="caution">
    <text evidence="16">The sequence shown here is derived from an EMBL/GenBank/DDBJ whole genome shotgun (WGS) entry which is preliminary data.</text>
</comment>
<proteinExistence type="predicted"/>
<feature type="transmembrane region" description="Helical" evidence="13">
    <location>
        <begin position="296"/>
        <end position="314"/>
    </location>
</feature>
<sequence>MASEPGSSKKKRRVEFRETFERNFITQGRAVKEFLLKPSQLEDLQKYVRRSPYESEMTILVYNRKDVENRAISIWGSLDNLEREKRNLDTKKRVTDQSNYEFKKNLRDARRTESGEKQAIAYSKKTSNEPYVIAIALSVDVMNLVFKLVVWFLTESDSMLAETIHSAADTFNQGILVYGICQRAQKATFRHPYGYSNMMFVVSLISGVGIFCLGAAVTVFHGILALTQRAPGLKFNEIKWAFLVLAFSFITDGICFCCTVVATYTTAKNNGIGFFYYAFTAVEPGLTVILLEDFVAVLGNLIAMTMLAATWKVNNHVPDAVGAIVIGLLLGMVALFLIVTNAAALVGRSIRNEKLEEINNVIESDVMIRGIYDVKGMDLGENLVRYKAEIDFDGAELTRLYLDRMDLNVLLATVNRISNIDELESFLVSHGESIVDMVGGEIDRIECRVRAQFPEIRHVDLEIL</sequence>
<evidence type="ECO:0000256" key="10">
    <source>
        <dbReference type="ARBA" id="ARBA00023136"/>
    </source>
</evidence>
<keyword evidence="11" id="KW-0539">Nucleus</keyword>
<dbReference type="Gene3D" id="3.90.530.10">
    <property type="entry name" value="XPA C-terminal domain"/>
    <property type="match status" value="1"/>
</dbReference>
<evidence type="ECO:0000256" key="8">
    <source>
        <dbReference type="ARBA" id="ARBA00022989"/>
    </source>
</evidence>
<evidence type="ECO:0000313" key="16">
    <source>
        <dbReference type="EMBL" id="KAK6643620.1"/>
    </source>
</evidence>
<feature type="transmembrane region" description="Helical" evidence="13">
    <location>
        <begin position="238"/>
        <end position="262"/>
    </location>
</feature>
<evidence type="ECO:0000256" key="12">
    <source>
        <dbReference type="ARBA" id="ARBA00048349"/>
    </source>
</evidence>
<evidence type="ECO:0000256" key="4">
    <source>
        <dbReference type="ARBA" id="ARBA00022449"/>
    </source>
</evidence>
<dbReference type="InterPro" id="IPR058533">
    <property type="entry name" value="Cation_efflux_TM"/>
</dbReference>
<dbReference type="Gene3D" id="1.20.1510.10">
    <property type="entry name" value="Cation efflux protein transmembrane domain"/>
    <property type="match status" value="1"/>
</dbReference>
<dbReference type="EMBL" id="JAWJWE010000002">
    <property type="protein sequence ID" value="KAK6643620.1"/>
    <property type="molecule type" value="Genomic_DNA"/>
</dbReference>
<feature type="transmembrane region" description="Helical" evidence="13">
    <location>
        <begin position="320"/>
        <end position="346"/>
    </location>
</feature>
<keyword evidence="3" id="KW-0813">Transport</keyword>
<keyword evidence="8 13" id="KW-1133">Transmembrane helix</keyword>
<feature type="transmembrane region" description="Helical" evidence="13">
    <location>
        <begin position="274"/>
        <end position="291"/>
    </location>
</feature>
<dbReference type="SUPFAM" id="SSF161111">
    <property type="entry name" value="Cation efflux protein transmembrane domain-like"/>
    <property type="match status" value="1"/>
</dbReference>
<organism evidence="16 18">
    <name type="scientific">Polyplax serrata</name>
    <name type="common">Common mouse louse</name>
    <dbReference type="NCBI Taxonomy" id="468196"/>
    <lineage>
        <taxon>Eukaryota</taxon>
        <taxon>Metazoa</taxon>
        <taxon>Ecdysozoa</taxon>
        <taxon>Arthropoda</taxon>
        <taxon>Hexapoda</taxon>
        <taxon>Insecta</taxon>
        <taxon>Pterygota</taxon>
        <taxon>Neoptera</taxon>
        <taxon>Paraneoptera</taxon>
        <taxon>Psocodea</taxon>
        <taxon>Troctomorpha</taxon>
        <taxon>Phthiraptera</taxon>
        <taxon>Anoplura</taxon>
        <taxon>Polyplacidae</taxon>
        <taxon>Polyplax</taxon>
    </lineage>
</organism>
<dbReference type="CDD" id="cd21078">
    <property type="entry name" value="NTD_ZNT9"/>
    <property type="match status" value="1"/>
</dbReference>
<evidence type="ECO:0000256" key="3">
    <source>
        <dbReference type="ARBA" id="ARBA00022448"/>
    </source>
</evidence>
<evidence type="ECO:0000256" key="9">
    <source>
        <dbReference type="ARBA" id="ARBA00023065"/>
    </source>
</evidence>
<dbReference type="Pfam" id="PF01545">
    <property type="entry name" value="Cation_efflux"/>
    <property type="match status" value="1"/>
</dbReference>
<gene>
    <name evidence="16" type="ORF">RUM43_005130</name>
    <name evidence="15" type="ORF">RUM44_005594</name>
</gene>
<evidence type="ECO:0000256" key="1">
    <source>
        <dbReference type="ARBA" id="ARBA00004123"/>
    </source>
</evidence>
<evidence type="ECO:0000313" key="18">
    <source>
        <dbReference type="Proteomes" id="UP001372834"/>
    </source>
</evidence>
<dbReference type="PANTHER" id="PTHR13414">
    <property type="entry name" value="HUEL-CATION TRANSPORTER"/>
    <property type="match status" value="1"/>
</dbReference>
<keyword evidence="5 13" id="KW-0812">Transmembrane</keyword>
<evidence type="ECO:0000313" key="17">
    <source>
        <dbReference type="Proteomes" id="UP001359485"/>
    </source>
</evidence>
<dbReference type="EMBL" id="JAWJWF010000052">
    <property type="protein sequence ID" value="KAK6617263.1"/>
    <property type="molecule type" value="Genomic_DNA"/>
</dbReference>
<feature type="transmembrane region" description="Helical" evidence="13">
    <location>
        <begin position="198"/>
        <end position="226"/>
    </location>
</feature>
<accession>A0AAN8SBN2</accession>
<evidence type="ECO:0000256" key="13">
    <source>
        <dbReference type="SAM" id="Phobius"/>
    </source>
</evidence>
<dbReference type="PANTHER" id="PTHR13414:SF9">
    <property type="entry name" value="PROTON-COUPLED ZINC ANTIPORTER SLC30A9, MITOCHONDRIAL"/>
    <property type="match status" value="1"/>
</dbReference>
<feature type="transmembrane region" description="Helical" evidence="13">
    <location>
        <begin position="131"/>
        <end position="153"/>
    </location>
</feature>
<dbReference type="Proteomes" id="UP001359485">
    <property type="component" value="Unassembled WGS sequence"/>
</dbReference>
<evidence type="ECO:0000256" key="5">
    <source>
        <dbReference type="ARBA" id="ARBA00022692"/>
    </source>
</evidence>
<dbReference type="GO" id="GO:0006882">
    <property type="term" value="P:intracellular zinc ion homeostasis"/>
    <property type="evidence" value="ECO:0007669"/>
    <property type="project" value="TreeGrafter"/>
</dbReference>
<comment type="subcellular location">
    <subcellularLocation>
        <location evidence="2">Membrane</location>
        <topology evidence="2">Multi-pass membrane protein</topology>
    </subcellularLocation>
    <subcellularLocation>
        <location evidence="1">Nucleus</location>
    </subcellularLocation>
</comment>
<dbReference type="InterPro" id="IPR027469">
    <property type="entry name" value="Cation_efflux_TMD_sf"/>
</dbReference>
<dbReference type="GO" id="GO:0015297">
    <property type="term" value="F:antiporter activity"/>
    <property type="evidence" value="ECO:0007669"/>
    <property type="project" value="UniProtKB-KW"/>
</dbReference>
<dbReference type="GO" id="GO:0005783">
    <property type="term" value="C:endoplasmic reticulum"/>
    <property type="evidence" value="ECO:0007669"/>
    <property type="project" value="UniProtKB-SubCell"/>
</dbReference>
<dbReference type="GO" id="GO:0031966">
    <property type="term" value="C:mitochondrial membrane"/>
    <property type="evidence" value="ECO:0007669"/>
    <property type="project" value="UniProtKB-SubCell"/>
</dbReference>
<keyword evidence="7" id="KW-0864">Zinc transport</keyword>
<dbReference type="Proteomes" id="UP001372834">
    <property type="component" value="Unassembled WGS sequence"/>
</dbReference>
<feature type="domain" description="Cation efflux protein transmembrane" evidence="14">
    <location>
        <begin position="134"/>
        <end position="346"/>
    </location>
</feature>
<dbReference type="InterPro" id="IPR009061">
    <property type="entry name" value="DNA-bd_dom_put_sf"/>
</dbReference>
<dbReference type="InterPro" id="IPR037129">
    <property type="entry name" value="XPA_sf"/>
</dbReference>
<protein>
    <recommendedName>
        <fullName evidence="14">Cation efflux protein transmembrane domain-containing protein</fullName>
    </recommendedName>
</protein>
<keyword evidence="6" id="KW-0862">Zinc</keyword>
<evidence type="ECO:0000256" key="6">
    <source>
        <dbReference type="ARBA" id="ARBA00022833"/>
    </source>
</evidence>
<keyword evidence="17" id="KW-1185">Reference proteome</keyword>
<comment type="catalytic activity">
    <reaction evidence="12">
        <text>Zn(2+)(in) + 2 H(+)(out) = Zn(2+)(out) + 2 H(+)(in)</text>
        <dbReference type="Rhea" id="RHEA:72627"/>
        <dbReference type="ChEBI" id="CHEBI:15378"/>
        <dbReference type="ChEBI" id="CHEBI:29105"/>
    </reaction>
</comment>
<dbReference type="GO" id="GO:0006829">
    <property type="term" value="P:zinc ion transport"/>
    <property type="evidence" value="ECO:0007669"/>
    <property type="project" value="UniProtKB-KW"/>
</dbReference>
<dbReference type="GO" id="GO:0005634">
    <property type="term" value="C:nucleus"/>
    <property type="evidence" value="ECO:0007669"/>
    <property type="project" value="UniProtKB-SubCell"/>
</dbReference>
<dbReference type="InterPro" id="IPR040177">
    <property type="entry name" value="SLC30A9"/>
</dbReference>
<dbReference type="GO" id="GO:0008324">
    <property type="term" value="F:monoatomic cation transmembrane transporter activity"/>
    <property type="evidence" value="ECO:0007669"/>
    <property type="project" value="InterPro"/>
</dbReference>
<evidence type="ECO:0000256" key="7">
    <source>
        <dbReference type="ARBA" id="ARBA00022906"/>
    </source>
</evidence>
<reference evidence="16 18" key="1">
    <citation type="submission" date="2023-10" db="EMBL/GenBank/DDBJ databases">
        <title>Genomes of two closely related lineages of the louse Polyplax serrata with different host specificities.</title>
        <authorList>
            <person name="Martinu J."/>
            <person name="Tarabai H."/>
            <person name="Stefka J."/>
            <person name="Hypsa V."/>
        </authorList>
    </citation>
    <scope>NUCLEOTIDE SEQUENCE [LARGE SCALE GENOMIC DNA]</scope>
    <source>
        <strain evidence="15">98ZLc_SE</strain>
        <strain evidence="16">HR10_N</strain>
    </source>
</reference>
<dbReference type="AlphaFoldDB" id="A0AAN8SBN2"/>